<evidence type="ECO:0000313" key="3">
    <source>
        <dbReference type="EMBL" id="CAL6006093.1"/>
    </source>
</evidence>
<dbReference type="Proteomes" id="UP001642409">
    <property type="component" value="Unassembled WGS sequence"/>
</dbReference>
<comment type="caution">
    <text evidence="2">The sequence shown here is derived from an EMBL/GenBank/DDBJ whole genome shotgun (WGS) entry which is preliminary data.</text>
</comment>
<accession>A0AA86TG38</accession>
<sequence>MLYLVNFVVNNICDDFDCNGFECKEYTLLNRTVPVCQCDQELFDAECQFCRNFMFTRESNCTECFYNYLDPMNACKSCITNPRLDPVQGCTQCLHDKYDIEYNCNKCKYQHMDFSKDCNSCEGSYILLVNECISKAFSNFSIYFGIIFSHLVIIAVLIMIKYQNKRENKINEMSSLI</sequence>
<keyword evidence="1" id="KW-0472">Membrane</keyword>
<keyword evidence="1" id="KW-0812">Transmembrane</keyword>
<evidence type="ECO:0000313" key="4">
    <source>
        <dbReference type="Proteomes" id="UP001642409"/>
    </source>
</evidence>
<dbReference type="EMBL" id="CAXDID020000053">
    <property type="protein sequence ID" value="CAL6006093.1"/>
    <property type="molecule type" value="Genomic_DNA"/>
</dbReference>
<organism evidence="2">
    <name type="scientific">Hexamita inflata</name>
    <dbReference type="NCBI Taxonomy" id="28002"/>
    <lineage>
        <taxon>Eukaryota</taxon>
        <taxon>Metamonada</taxon>
        <taxon>Diplomonadida</taxon>
        <taxon>Hexamitidae</taxon>
        <taxon>Hexamitinae</taxon>
        <taxon>Hexamita</taxon>
    </lineage>
</organism>
<proteinExistence type="predicted"/>
<evidence type="ECO:0000313" key="2">
    <source>
        <dbReference type="EMBL" id="CAI9916615.1"/>
    </source>
</evidence>
<dbReference type="EMBL" id="CATOUU010000108">
    <property type="protein sequence ID" value="CAI9916615.1"/>
    <property type="molecule type" value="Genomic_DNA"/>
</dbReference>
<evidence type="ECO:0000256" key="1">
    <source>
        <dbReference type="SAM" id="Phobius"/>
    </source>
</evidence>
<keyword evidence="1" id="KW-1133">Transmembrane helix</keyword>
<reference evidence="3 4" key="2">
    <citation type="submission" date="2024-07" db="EMBL/GenBank/DDBJ databases">
        <authorList>
            <person name="Akdeniz Z."/>
        </authorList>
    </citation>
    <scope>NUCLEOTIDE SEQUENCE [LARGE SCALE GENOMIC DNA]</scope>
</reference>
<gene>
    <name evidence="3" type="ORF">HINF_LOCUS19990</name>
    <name evidence="2" type="ORF">HINF_LOCUS4260</name>
</gene>
<keyword evidence="4" id="KW-1185">Reference proteome</keyword>
<reference evidence="2" key="1">
    <citation type="submission" date="2023-06" db="EMBL/GenBank/DDBJ databases">
        <authorList>
            <person name="Kurt Z."/>
        </authorList>
    </citation>
    <scope>NUCLEOTIDE SEQUENCE</scope>
</reference>
<name>A0AA86TG38_9EUKA</name>
<feature type="transmembrane region" description="Helical" evidence="1">
    <location>
        <begin position="140"/>
        <end position="160"/>
    </location>
</feature>
<protein>
    <submittedName>
        <fullName evidence="3">Hypothetical_protein</fullName>
    </submittedName>
</protein>
<dbReference type="AlphaFoldDB" id="A0AA86TG38"/>